<accession>A0A9W7ZP29</accession>
<evidence type="ECO:0000256" key="2">
    <source>
        <dbReference type="ARBA" id="ARBA00022801"/>
    </source>
</evidence>
<dbReference type="OrthoDB" id="201213at2759"/>
<dbReference type="Gene3D" id="3.40.1490.10">
    <property type="entry name" value="Bit1"/>
    <property type="match status" value="1"/>
</dbReference>
<organism evidence="4 5">
    <name type="scientific">Tieghemiomyces parasiticus</name>
    <dbReference type="NCBI Taxonomy" id="78921"/>
    <lineage>
        <taxon>Eukaryota</taxon>
        <taxon>Fungi</taxon>
        <taxon>Fungi incertae sedis</taxon>
        <taxon>Zoopagomycota</taxon>
        <taxon>Kickxellomycotina</taxon>
        <taxon>Dimargaritomycetes</taxon>
        <taxon>Dimargaritales</taxon>
        <taxon>Dimargaritaceae</taxon>
        <taxon>Tieghemiomyces</taxon>
    </lineage>
</organism>
<dbReference type="InterPro" id="IPR002833">
    <property type="entry name" value="PTH2"/>
</dbReference>
<dbReference type="Proteomes" id="UP001150569">
    <property type="component" value="Unassembled WGS sequence"/>
</dbReference>
<dbReference type="SUPFAM" id="SSF102462">
    <property type="entry name" value="Peptidyl-tRNA hydrolase II"/>
    <property type="match status" value="1"/>
</dbReference>
<keyword evidence="5" id="KW-1185">Reference proteome</keyword>
<evidence type="ECO:0000256" key="3">
    <source>
        <dbReference type="ARBA" id="ARBA00048707"/>
    </source>
</evidence>
<sequence>MAEPLTMFIIVRKDLIKACHATSAALWQFKDTPQVQDYVANLDGMHKVVLETKNEASLRKAAEGLQAKGIDYYMWVEQPENILTCLATAPTQRSLVSEVTKKCQLWR</sequence>
<comment type="caution">
    <text evidence="4">The sequence shown here is derived from an EMBL/GenBank/DDBJ whole genome shotgun (WGS) entry which is preliminary data.</text>
</comment>
<evidence type="ECO:0000313" key="4">
    <source>
        <dbReference type="EMBL" id="KAJ1905666.1"/>
    </source>
</evidence>
<dbReference type="AlphaFoldDB" id="A0A9W7ZP29"/>
<dbReference type="PANTHER" id="PTHR46194">
    <property type="entry name" value="PEPTIDYL-TRNA HYDROLASE PTRHD1-RELATED"/>
    <property type="match status" value="1"/>
</dbReference>
<proteinExistence type="predicted"/>
<dbReference type="EMBL" id="JANBPT010001703">
    <property type="protein sequence ID" value="KAJ1905666.1"/>
    <property type="molecule type" value="Genomic_DNA"/>
</dbReference>
<gene>
    <name evidence="4" type="ORF">IWQ60_012234</name>
</gene>
<reference evidence="4" key="1">
    <citation type="submission" date="2022-07" db="EMBL/GenBank/DDBJ databases">
        <title>Phylogenomic reconstructions and comparative analyses of Kickxellomycotina fungi.</title>
        <authorList>
            <person name="Reynolds N.K."/>
            <person name="Stajich J.E."/>
            <person name="Barry K."/>
            <person name="Grigoriev I.V."/>
            <person name="Crous P."/>
            <person name="Smith M.E."/>
        </authorList>
    </citation>
    <scope>NUCLEOTIDE SEQUENCE</scope>
    <source>
        <strain evidence="4">RSA 861</strain>
    </source>
</reference>
<evidence type="ECO:0000313" key="5">
    <source>
        <dbReference type="Proteomes" id="UP001150569"/>
    </source>
</evidence>
<dbReference type="GO" id="GO:0004045">
    <property type="term" value="F:peptidyl-tRNA hydrolase activity"/>
    <property type="evidence" value="ECO:0007669"/>
    <property type="project" value="UniProtKB-EC"/>
</dbReference>
<keyword evidence="2" id="KW-0378">Hydrolase</keyword>
<dbReference type="EC" id="3.1.1.29" evidence="1"/>
<protein>
    <recommendedName>
        <fullName evidence="1">peptidyl-tRNA hydrolase</fullName>
        <ecNumber evidence="1">3.1.1.29</ecNumber>
    </recommendedName>
</protein>
<dbReference type="PANTHER" id="PTHR46194:SF1">
    <property type="entry name" value="PEPTIDYL-TRNA HYDROLASE PTRHD1-RELATED"/>
    <property type="match status" value="1"/>
</dbReference>
<dbReference type="Pfam" id="PF01981">
    <property type="entry name" value="PTH2"/>
    <property type="match status" value="1"/>
</dbReference>
<dbReference type="InterPro" id="IPR042237">
    <property type="entry name" value="PTRHD1"/>
</dbReference>
<comment type="catalytic activity">
    <reaction evidence="3">
        <text>an N-acyl-L-alpha-aminoacyl-tRNA + H2O = an N-acyl-L-amino acid + a tRNA + H(+)</text>
        <dbReference type="Rhea" id="RHEA:54448"/>
        <dbReference type="Rhea" id="RHEA-COMP:10123"/>
        <dbReference type="Rhea" id="RHEA-COMP:13883"/>
        <dbReference type="ChEBI" id="CHEBI:15377"/>
        <dbReference type="ChEBI" id="CHEBI:15378"/>
        <dbReference type="ChEBI" id="CHEBI:59874"/>
        <dbReference type="ChEBI" id="CHEBI:78442"/>
        <dbReference type="ChEBI" id="CHEBI:138191"/>
        <dbReference type="EC" id="3.1.1.29"/>
    </reaction>
</comment>
<evidence type="ECO:0000256" key="1">
    <source>
        <dbReference type="ARBA" id="ARBA00013260"/>
    </source>
</evidence>
<name>A0A9W7ZP29_9FUNG</name>
<dbReference type="InterPro" id="IPR023476">
    <property type="entry name" value="Pep_tRNA_hydro_II_dom_sf"/>
</dbReference>